<dbReference type="EMBL" id="FRAA01000001">
    <property type="protein sequence ID" value="SHJ41373.1"/>
    <property type="molecule type" value="Genomic_DNA"/>
</dbReference>
<dbReference type="STRING" id="156994.SAMN04488028_10132"/>
<name>A0A1M6J3U1_REIAG</name>
<organism evidence="2 3">
    <name type="scientific">Reichenbachiella agariperforans</name>
    <dbReference type="NCBI Taxonomy" id="156994"/>
    <lineage>
        <taxon>Bacteria</taxon>
        <taxon>Pseudomonadati</taxon>
        <taxon>Bacteroidota</taxon>
        <taxon>Cytophagia</taxon>
        <taxon>Cytophagales</taxon>
        <taxon>Reichenbachiellaceae</taxon>
        <taxon>Reichenbachiella</taxon>
    </lineage>
</organism>
<reference evidence="3" key="1">
    <citation type="submission" date="2016-11" db="EMBL/GenBank/DDBJ databases">
        <authorList>
            <person name="Varghese N."/>
            <person name="Submissions S."/>
        </authorList>
    </citation>
    <scope>NUCLEOTIDE SEQUENCE [LARGE SCALE GENOMIC DNA]</scope>
    <source>
        <strain evidence="3">DSM 26134</strain>
    </source>
</reference>
<dbReference type="InterPro" id="IPR011042">
    <property type="entry name" value="6-blade_b-propeller_TolB-like"/>
</dbReference>
<dbReference type="Proteomes" id="UP000184474">
    <property type="component" value="Unassembled WGS sequence"/>
</dbReference>
<evidence type="ECO:0000313" key="2">
    <source>
        <dbReference type="EMBL" id="SHJ41373.1"/>
    </source>
</evidence>
<dbReference type="PANTHER" id="PTHR36842">
    <property type="entry name" value="PROTEIN TOLB HOMOLOG"/>
    <property type="match status" value="1"/>
</dbReference>
<protein>
    <submittedName>
        <fullName evidence="2">WD40-like Beta Propeller Repeat</fullName>
    </submittedName>
</protein>
<evidence type="ECO:0000256" key="1">
    <source>
        <dbReference type="ARBA" id="ARBA00009820"/>
    </source>
</evidence>
<evidence type="ECO:0000313" key="3">
    <source>
        <dbReference type="Proteomes" id="UP000184474"/>
    </source>
</evidence>
<dbReference type="Pfam" id="PF07676">
    <property type="entry name" value="PD40"/>
    <property type="match status" value="2"/>
</dbReference>
<dbReference type="InterPro" id="IPR011659">
    <property type="entry name" value="WD40"/>
</dbReference>
<gene>
    <name evidence="2" type="ORF">SAMN04488028_10132</name>
</gene>
<dbReference type="RefSeq" id="WP_073118325.1">
    <property type="nucleotide sequence ID" value="NZ_FRAA01000001.1"/>
</dbReference>
<keyword evidence="3" id="KW-1185">Reference proteome</keyword>
<dbReference type="SUPFAM" id="SSF69304">
    <property type="entry name" value="Tricorn protease N-terminal domain"/>
    <property type="match status" value="1"/>
</dbReference>
<dbReference type="PANTHER" id="PTHR36842:SF1">
    <property type="entry name" value="PROTEIN TOLB"/>
    <property type="match status" value="1"/>
</dbReference>
<dbReference type="AlphaFoldDB" id="A0A1M6J3U1"/>
<accession>A0A1M6J3U1</accession>
<proteinExistence type="inferred from homology"/>
<comment type="similarity">
    <text evidence="1">Belongs to the TolB family.</text>
</comment>
<sequence>MNKQINLGMIAIVMLLLSHAKLYGQHLKNVRSVTSNGEYQAPLWSPDGQKLLFTGHHNDELFVLDFKSNQKVEQIRSGAGIGYMADWSMDSKQVIFREQINHSNTQLRVKSFDLKTREEVELKNVNPLSLRQRKVNPYKSEELLVYINLKTLKLEAKRGEDGEPWVITKEEGDFYQPVLSPDQKSVIVHEGAYMYEYAVDGRGERKNLGMGLATSWMPDNAAILTFEDISLDGHSISASDLYFIKTDDKSKTRLTQSDDLIETWGDISPDGKKIAFSDEKTGKIFIADLEL</sequence>
<dbReference type="Gene3D" id="2.120.10.30">
    <property type="entry name" value="TolB, C-terminal domain"/>
    <property type="match status" value="2"/>
</dbReference>